<gene>
    <name evidence="5" type="ORF">VHEMI03067</name>
</gene>
<proteinExistence type="inferred from homology"/>
<name>A0A0A1TA06_9HYPO</name>
<sequence>MFTKKYDRLDVDDVESTQRLTSKDHPSEETLYEFPFRSWERPKSYKTIVGYTLVATIWSLLFFTAGVLTNRAFSHCGFERGFPTDLDPLKSMLATETVRFQGQLYFADNGTLLEKGHDGIQYTGDPSDELDNAWKKLLQVDAVDLIESEADTVRGKTILKESGHSVVGVSVFHQLHCLNMIRQAAWPDLYKTGESERGYRMHLNHCVDYLRQIIMCNVDITPMTASWSTVANRPVSNFETLHTCRNFDKVKEWVVARSGHKHPLPYAKNKPKPVFKWPDLHIGADGKPINTHSGSTHSGSNQPATEA</sequence>
<keyword evidence="4" id="KW-0472">Membrane</keyword>
<evidence type="ECO:0000313" key="5">
    <source>
        <dbReference type="EMBL" id="CEJ83035.1"/>
    </source>
</evidence>
<keyword evidence="6" id="KW-1185">Reference proteome</keyword>
<dbReference type="OrthoDB" id="3687641at2759"/>
<keyword evidence="4" id="KW-1133">Transmembrane helix</keyword>
<feature type="compositionally biased region" description="Polar residues" evidence="3">
    <location>
        <begin position="290"/>
        <end position="307"/>
    </location>
</feature>
<comment type="pathway">
    <text evidence="1">Mycotoxin biosynthesis.</text>
</comment>
<dbReference type="STRING" id="1531966.A0A0A1TA06"/>
<dbReference type="Pfam" id="PF11807">
    <property type="entry name" value="UstYa"/>
    <property type="match status" value="1"/>
</dbReference>
<evidence type="ECO:0000256" key="2">
    <source>
        <dbReference type="ARBA" id="ARBA00035112"/>
    </source>
</evidence>
<evidence type="ECO:0008006" key="7">
    <source>
        <dbReference type="Google" id="ProtNLM"/>
    </source>
</evidence>
<evidence type="ECO:0000256" key="1">
    <source>
        <dbReference type="ARBA" id="ARBA00004685"/>
    </source>
</evidence>
<dbReference type="Proteomes" id="UP000039046">
    <property type="component" value="Unassembled WGS sequence"/>
</dbReference>
<protein>
    <recommendedName>
        <fullName evidence="7">Tat pathway signal sequence</fullName>
    </recommendedName>
</protein>
<dbReference type="AlphaFoldDB" id="A0A0A1TA06"/>
<reference evidence="5 6" key="1">
    <citation type="journal article" date="2015" name="Genome Announc.">
        <title>Draft Genome Sequence and Gene Annotation of the Entomopathogenic Fungus Verticillium hemipterigenum.</title>
        <authorList>
            <person name="Horn F."/>
            <person name="Habel A."/>
            <person name="Scharf D.H."/>
            <person name="Dworschak J."/>
            <person name="Brakhage A.A."/>
            <person name="Guthke R."/>
            <person name="Hertweck C."/>
            <person name="Linde J."/>
        </authorList>
    </citation>
    <scope>NUCLEOTIDE SEQUENCE [LARGE SCALE GENOMIC DNA]</scope>
</reference>
<comment type="similarity">
    <text evidence="2">Belongs to the ustYa family.</text>
</comment>
<evidence type="ECO:0000313" key="6">
    <source>
        <dbReference type="Proteomes" id="UP000039046"/>
    </source>
</evidence>
<accession>A0A0A1TA06</accession>
<feature type="transmembrane region" description="Helical" evidence="4">
    <location>
        <begin position="48"/>
        <end position="68"/>
    </location>
</feature>
<dbReference type="EMBL" id="CDHN01000001">
    <property type="protein sequence ID" value="CEJ83035.1"/>
    <property type="molecule type" value="Genomic_DNA"/>
</dbReference>
<evidence type="ECO:0000256" key="4">
    <source>
        <dbReference type="SAM" id="Phobius"/>
    </source>
</evidence>
<dbReference type="PANTHER" id="PTHR33365:SF4">
    <property type="entry name" value="CYCLOCHLOROTINE BIOSYNTHESIS PROTEIN O"/>
    <property type="match status" value="1"/>
</dbReference>
<keyword evidence="4" id="KW-0812">Transmembrane</keyword>
<evidence type="ECO:0000256" key="3">
    <source>
        <dbReference type="SAM" id="MobiDB-lite"/>
    </source>
</evidence>
<organism evidence="5 6">
    <name type="scientific">[Torrubiella] hemipterigena</name>
    <dbReference type="NCBI Taxonomy" id="1531966"/>
    <lineage>
        <taxon>Eukaryota</taxon>
        <taxon>Fungi</taxon>
        <taxon>Dikarya</taxon>
        <taxon>Ascomycota</taxon>
        <taxon>Pezizomycotina</taxon>
        <taxon>Sordariomycetes</taxon>
        <taxon>Hypocreomycetidae</taxon>
        <taxon>Hypocreales</taxon>
        <taxon>Clavicipitaceae</taxon>
        <taxon>Clavicipitaceae incertae sedis</taxon>
        <taxon>'Torrubiella' clade</taxon>
    </lineage>
</organism>
<dbReference type="GO" id="GO:0043386">
    <property type="term" value="P:mycotoxin biosynthetic process"/>
    <property type="evidence" value="ECO:0007669"/>
    <property type="project" value="InterPro"/>
</dbReference>
<dbReference type="HOGENOM" id="CLU_042941_2_0_1"/>
<dbReference type="PANTHER" id="PTHR33365">
    <property type="entry name" value="YALI0B05434P"/>
    <property type="match status" value="1"/>
</dbReference>
<dbReference type="InterPro" id="IPR021765">
    <property type="entry name" value="UstYa-like"/>
</dbReference>
<feature type="region of interest" description="Disordered" evidence="3">
    <location>
        <begin position="286"/>
        <end position="307"/>
    </location>
</feature>